<sequence>MPSRHHRNRPKRNASHGISREASKICNKPWEGRLITTAPKQVLSPAADVASGAEDGNPSTTERRTARKWPRQGPSRSGIIKPSAMFLVEDRDADDDRMGTQASKCHVSVRSAGGGLKKTGFAKPETPVHQSKHPADSSRTSRAYAFPRRAQVATVGGSVMLFLFIFLLAAYFIWPRGSRNPRRKSSGGTTSSASTSVTAHDPSLCSSADQLSVWIESGEIRGRWTRRKPGAAGSGKKQVRQFFGIPYGRSTSGDRRFNYSEETDMPGVFQAYQHGPHCFQPSSKMAEINMSEECLTLSIWTPFMCSREESLKTVVVVVSSKWFVTGHASDHEDVCREIASSDVVVVAINFRLGAFGFLRAPAEDMPSNVGFSDLVRALSWLRSNVAAFHGEPNSMVGMGLGSGGLLLSLDLLAPAFQMAGYFKRLFLHGLVAGSLLPRNRGTDNARELAGNLKDCSRSSKAVNVTELLKCLRSVSAMALLAASVRLKLPFRFVPNLESNTESGHVPSAAVAPWSSMPLRPLKGVSVLCGYSWESGRELFDAVIARATAISAKTPPRQVIARVAYFFTARSSPNLLDELPKSVVDVLSQPSNSGVVEFIADAVYYCPLMEMASAVTKMEGEAFVYANYKRKAFGPPLNLSDTIAFIKSGTVPWSAFGAAKAVYVDNGTHRDVFFNWRSERCNWVQKLSRRLQEVQR</sequence>
<dbReference type="Proteomes" id="UP000821845">
    <property type="component" value="Chromosome 4"/>
</dbReference>
<dbReference type="EMBL" id="CM023484">
    <property type="protein sequence ID" value="KAH6934475.1"/>
    <property type="molecule type" value="Genomic_DNA"/>
</dbReference>
<comment type="caution">
    <text evidence="1">The sequence shown here is derived from an EMBL/GenBank/DDBJ whole genome shotgun (WGS) entry which is preliminary data.</text>
</comment>
<organism evidence="1 2">
    <name type="scientific">Hyalomma asiaticum</name>
    <name type="common">Tick</name>
    <dbReference type="NCBI Taxonomy" id="266040"/>
    <lineage>
        <taxon>Eukaryota</taxon>
        <taxon>Metazoa</taxon>
        <taxon>Ecdysozoa</taxon>
        <taxon>Arthropoda</taxon>
        <taxon>Chelicerata</taxon>
        <taxon>Arachnida</taxon>
        <taxon>Acari</taxon>
        <taxon>Parasitiformes</taxon>
        <taxon>Ixodida</taxon>
        <taxon>Ixodoidea</taxon>
        <taxon>Ixodidae</taxon>
        <taxon>Hyalomminae</taxon>
        <taxon>Hyalomma</taxon>
    </lineage>
</organism>
<name>A0ACB7SIS2_HYAAI</name>
<protein>
    <submittedName>
        <fullName evidence="1">Uncharacterized protein</fullName>
    </submittedName>
</protein>
<accession>A0ACB7SIS2</accession>
<evidence type="ECO:0000313" key="1">
    <source>
        <dbReference type="EMBL" id="KAH6934475.1"/>
    </source>
</evidence>
<reference evidence="1" key="1">
    <citation type="submission" date="2020-05" db="EMBL/GenBank/DDBJ databases">
        <title>Large-scale comparative analyses of tick genomes elucidate their genetic diversity and vector capacities.</title>
        <authorList>
            <person name="Jia N."/>
            <person name="Wang J."/>
            <person name="Shi W."/>
            <person name="Du L."/>
            <person name="Sun Y."/>
            <person name="Zhan W."/>
            <person name="Jiang J."/>
            <person name="Wang Q."/>
            <person name="Zhang B."/>
            <person name="Ji P."/>
            <person name="Sakyi L.B."/>
            <person name="Cui X."/>
            <person name="Yuan T."/>
            <person name="Jiang B."/>
            <person name="Yang W."/>
            <person name="Lam T.T.-Y."/>
            <person name="Chang Q."/>
            <person name="Ding S."/>
            <person name="Wang X."/>
            <person name="Zhu J."/>
            <person name="Ruan X."/>
            <person name="Zhao L."/>
            <person name="Wei J."/>
            <person name="Que T."/>
            <person name="Du C."/>
            <person name="Cheng J."/>
            <person name="Dai P."/>
            <person name="Han X."/>
            <person name="Huang E."/>
            <person name="Gao Y."/>
            <person name="Liu J."/>
            <person name="Shao H."/>
            <person name="Ye R."/>
            <person name="Li L."/>
            <person name="Wei W."/>
            <person name="Wang X."/>
            <person name="Wang C."/>
            <person name="Yang T."/>
            <person name="Huo Q."/>
            <person name="Li W."/>
            <person name="Guo W."/>
            <person name="Chen H."/>
            <person name="Zhou L."/>
            <person name="Ni X."/>
            <person name="Tian J."/>
            <person name="Zhou Y."/>
            <person name="Sheng Y."/>
            <person name="Liu T."/>
            <person name="Pan Y."/>
            <person name="Xia L."/>
            <person name="Li J."/>
            <person name="Zhao F."/>
            <person name="Cao W."/>
        </authorList>
    </citation>
    <scope>NUCLEOTIDE SEQUENCE</scope>
    <source>
        <strain evidence="1">Hyas-2018</strain>
    </source>
</reference>
<gene>
    <name evidence="1" type="ORF">HPB50_024547</name>
</gene>
<evidence type="ECO:0000313" key="2">
    <source>
        <dbReference type="Proteomes" id="UP000821845"/>
    </source>
</evidence>
<keyword evidence="2" id="KW-1185">Reference proteome</keyword>
<proteinExistence type="predicted"/>